<gene>
    <name evidence="1" type="ORF">NPIL_217671</name>
</gene>
<name>A0A8X6MZR5_NEPPI</name>
<keyword evidence="2" id="KW-1185">Reference proteome</keyword>
<proteinExistence type="predicted"/>
<sequence>MARSTEQQHVDFASRQSPGAKCALCETIHGGQTHYCASTVLIISLSRASTVLIISL</sequence>
<feature type="non-terminal residue" evidence="1">
    <location>
        <position position="56"/>
    </location>
</feature>
<reference evidence="1" key="1">
    <citation type="submission" date="2020-08" db="EMBL/GenBank/DDBJ databases">
        <title>Multicomponent nature underlies the extraordinary mechanical properties of spider dragline silk.</title>
        <authorList>
            <person name="Kono N."/>
            <person name="Nakamura H."/>
            <person name="Mori M."/>
            <person name="Yoshida Y."/>
            <person name="Ohtoshi R."/>
            <person name="Malay A.D."/>
            <person name="Moran D.A.P."/>
            <person name="Tomita M."/>
            <person name="Numata K."/>
            <person name="Arakawa K."/>
        </authorList>
    </citation>
    <scope>NUCLEOTIDE SEQUENCE</scope>
</reference>
<dbReference type="Proteomes" id="UP000887013">
    <property type="component" value="Unassembled WGS sequence"/>
</dbReference>
<dbReference type="EMBL" id="BMAW01003929">
    <property type="protein sequence ID" value="GFS86120.1"/>
    <property type="molecule type" value="Genomic_DNA"/>
</dbReference>
<organism evidence="1 2">
    <name type="scientific">Nephila pilipes</name>
    <name type="common">Giant wood spider</name>
    <name type="synonym">Nephila maculata</name>
    <dbReference type="NCBI Taxonomy" id="299642"/>
    <lineage>
        <taxon>Eukaryota</taxon>
        <taxon>Metazoa</taxon>
        <taxon>Ecdysozoa</taxon>
        <taxon>Arthropoda</taxon>
        <taxon>Chelicerata</taxon>
        <taxon>Arachnida</taxon>
        <taxon>Araneae</taxon>
        <taxon>Araneomorphae</taxon>
        <taxon>Entelegynae</taxon>
        <taxon>Araneoidea</taxon>
        <taxon>Nephilidae</taxon>
        <taxon>Nephila</taxon>
    </lineage>
</organism>
<accession>A0A8X6MZR5</accession>
<comment type="caution">
    <text evidence="1">The sequence shown here is derived from an EMBL/GenBank/DDBJ whole genome shotgun (WGS) entry which is preliminary data.</text>
</comment>
<evidence type="ECO:0000313" key="2">
    <source>
        <dbReference type="Proteomes" id="UP000887013"/>
    </source>
</evidence>
<evidence type="ECO:0000313" key="1">
    <source>
        <dbReference type="EMBL" id="GFS86120.1"/>
    </source>
</evidence>
<protein>
    <submittedName>
        <fullName evidence="1">Uncharacterized protein</fullName>
    </submittedName>
</protein>
<dbReference type="AlphaFoldDB" id="A0A8X6MZR5"/>